<keyword evidence="3" id="KW-0175">Coiled coil</keyword>
<feature type="region of interest" description="Disordered" evidence="4">
    <location>
        <begin position="144"/>
        <end position="182"/>
    </location>
</feature>
<dbReference type="GO" id="GO:0005813">
    <property type="term" value="C:centrosome"/>
    <property type="evidence" value="ECO:0007669"/>
    <property type="project" value="TreeGrafter"/>
</dbReference>
<evidence type="ECO:0000313" key="5">
    <source>
        <dbReference type="EMBL" id="KAI1900477.1"/>
    </source>
</evidence>
<evidence type="ECO:0000256" key="4">
    <source>
        <dbReference type="SAM" id="MobiDB-lite"/>
    </source>
</evidence>
<accession>A0A8T3DYL7</accession>
<organism evidence="5 6">
    <name type="scientific">Albula goreensis</name>
    <dbReference type="NCBI Taxonomy" id="1534307"/>
    <lineage>
        <taxon>Eukaryota</taxon>
        <taxon>Metazoa</taxon>
        <taxon>Chordata</taxon>
        <taxon>Craniata</taxon>
        <taxon>Vertebrata</taxon>
        <taxon>Euteleostomi</taxon>
        <taxon>Actinopterygii</taxon>
        <taxon>Neopterygii</taxon>
        <taxon>Teleostei</taxon>
        <taxon>Albuliformes</taxon>
        <taxon>Albulidae</taxon>
        <taxon>Albula</taxon>
    </lineage>
</organism>
<feature type="region of interest" description="Disordered" evidence="4">
    <location>
        <begin position="1"/>
        <end position="27"/>
    </location>
</feature>
<dbReference type="PANTHER" id="PTHR31259:SF3">
    <property type="entry name" value="ENDOSOME-ASSOCIATED-TRAFFICKING REGULATOR 1"/>
    <property type="match status" value="1"/>
</dbReference>
<protein>
    <recommendedName>
        <fullName evidence="2">Endosome-associated-trafficking regulator 1</fullName>
    </recommendedName>
</protein>
<dbReference type="GO" id="GO:0036064">
    <property type="term" value="C:ciliary basal body"/>
    <property type="evidence" value="ECO:0007669"/>
    <property type="project" value="TreeGrafter"/>
</dbReference>
<evidence type="ECO:0000256" key="1">
    <source>
        <dbReference type="ARBA" id="ARBA00007791"/>
    </source>
</evidence>
<name>A0A8T3DYL7_9TELE</name>
<dbReference type="GO" id="GO:0005769">
    <property type="term" value="C:early endosome"/>
    <property type="evidence" value="ECO:0007669"/>
    <property type="project" value="TreeGrafter"/>
</dbReference>
<feature type="compositionally biased region" description="Polar residues" evidence="4">
    <location>
        <begin position="168"/>
        <end position="178"/>
    </location>
</feature>
<dbReference type="GO" id="GO:0032465">
    <property type="term" value="P:regulation of cytokinesis"/>
    <property type="evidence" value="ECO:0007669"/>
    <property type="project" value="TreeGrafter"/>
</dbReference>
<proteinExistence type="inferred from homology"/>
<evidence type="ECO:0000313" key="6">
    <source>
        <dbReference type="Proteomes" id="UP000829720"/>
    </source>
</evidence>
<feature type="compositionally biased region" description="Acidic residues" evidence="4">
    <location>
        <begin position="14"/>
        <end position="23"/>
    </location>
</feature>
<dbReference type="GO" id="GO:1903566">
    <property type="term" value="P:positive regulation of protein localization to cilium"/>
    <property type="evidence" value="ECO:0007669"/>
    <property type="project" value="TreeGrafter"/>
</dbReference>
<dbReference type="Proteomes" id="UP000829720">
    <property type="component" value="Unassembled WGS sequence"/>
</dbReference>
<dbReference type="OrthoDB" id="6499155at2759"/>
<evidence type="ECO:0000256" key="2">
    <source>
        <dbReference type="ARBA" id="ARBA00016007"/>
    </source>
</evidence>
<keyword evidence="6" id="KW-1185">Reference proteome</keyword>
<dbReference type="EMBL" id="JAERUA010000004">
    <property type="protein sequence ID" value="KAI1900477.1"/>
    <property type="molecule type" value="Genomic_DNA"/>
</dbReference>
<dbReference type="AlphaFoldDB" id="A0A8T3DYL7"/>
<gene>
    <name evidence="5" type="ORF">AGOR_G00050340</name>
</gene>
<reference evidence="5" key="1">
    <citation type="submission" date="2021-01" db="EMBL/GenBank/DDBJ databases">
        <authorList>
            <person name="Zahm M."/>
            <person name="Roques C."/>
            <person name="Cabau C."/>
            <person name="Klopp C."/>
            <person name="Donnadieu C."/>
            <person name="Jouanno E."/>
            <person name="Lampietro C."/>
            <person name="Louis A."/>
            <person name="Herpin A."/>
            <person name="Echchiki A."/>
            <person name="Berthelot C."/>
            <person name="Parey E."/>
            <person name="Roest-Crollius H."/>
            <person name="Braasch I."/>
            <person name="Postlethwait J."/>
            <person name="Bobe J."/>
            <person name="Montfort J."/>
            <person name="Bouchez O."/>
            <person name="Begum T."/>
            <person name="Mejri S."/>
            <person name="Adams A."/>
            <person name="Chen W.-J."/>
            <person name="Guiguen Y."/>
        </authorList>
    </citation>
    <scope>NUCLEOTIDE SEQUENCE</scope>
    <source>
        <tissue evidence="5">Blood</tissue>
    </source>
</reference>
<evidence type="ECO:0000256" key="3">
    <source>
        <dbReference type="ARBA" id="ARBA00023054"/>
    </source>
</evidence>
<comment type="similarity">
    <text evidence="1">Belongs to the ENTR1 family.</text>
</comment>
<comment type="caution">
    <text evidence="5">The sequence shown here is derived from an EMBL/GenBank/DDBJ whole genome shotgun (WGS) entry which is preliminary data.</text>
</comment>
<dbReference type="GO" id="GO:0055037">
    <property type="term" value="C:recycling endosome"/>
    <property type="evidence" value="ECO:0007669"/>
    <property type="project" value="TreeGrafter"/>
</dbReference>
<feature type="compositionally biased region" description="Basic and acidic residues" evidence="4">
    <location>
        <begin position="152"/>
        <end position="167"/>
    </location>
</feature>
<dbReference type="GO" id="GO:0045724">
    <property type="term" value="P:positive regulation of cilium assembly"/>
    <property type="evidence" value="ECO:0007669"/>
    <property type="project" value="TreeGrafter"/>
</dbReference>
<dbReference type="GO" id="GO:0030496">
    <property type="term" value="C:midbody"/>
    <property type="evidence" value="ECO:0007669"/>
    <property type="project" value="TreeGrafter"/>
</dbReference>
<dbReference type="InterPro" id="IPR026757">
    <property type="entry name" value="ENTR1"/>
</dbReference>
<dbReference type="PANTHER" id="PTHR31259">
    <property type="entry name" value="ENDOSOME-ASSOCIATED TRAFFICKING REGULATOR 1"/>
    <property type="match status" value="1"/>
</dbReference>
<sequence length="343" mass="39166">MAKHTTTGKRLIIEDDEHQEDSDGLNPFSFKEFIRGKNLSTSGDAEGRKSPLAQKKMYGSALMEEEVDFSFSHSDPHLHDPLLTDSVPFPHSTDHERNEWAGSYEPSAIEEAHDFELSRILGKDDDEKRTTDSWQLDKEYLQEACQPKRTSMSHDRDQDTSKPDKSLTVKQCSATNGNRDQRKLREENAQLKNHVKELLKKSEADAQRIRGLTEELHKQRVKEEREAQALETMVHSVEQNLQQMTKRAIKAESSASKLKQELLHLQGQLEGYRRENERLRAAETTALNTMKHNSQVASAYLNKAANNAKASIRQLLTEAETIDLVSQMLCSIDKISEMHSEDR</sequence>